<accession>A0A0F7L7Z2</accession>
<protein>
    <submittedName>
        <fullName evidence="1">Endolysin</fullName>
    </submittedName>
</protein>
<dbReference type="EMBL" id="KR029601">
    <property type="protein sequence ID" value="AKH48060.1"/>
    <property type="molecule type" value="Genomic_DNA"/>
</dbReference>
<evidence type="ECO:0000313" key="1">
    <source>
        <dbReference type="EMBL" id="AKH48060.1"/>
    </source>
</evidence>
<sequence>MHKVATVHRLRLARADEFFLTFCRAYALDDGAVPPLDDAQEDGAEVGVARVEARTASVAELRH</sequence>
<proteinExistence type="predicted"/>
<organism evidence="1">
    <name type="scientific">uncultured marine virus</name>
    <dbReference type="NCBI Taxonomy" id="186617"/>
    <lineage>
        <taxon>Viruses</taxon>
        <taxon>environmental samples</taxon>
    </lineage>
</organism>
<reference evidence="1" key="2">
    <citation type="submission" date="2015-03" db="EMBL/GenBank/DDBJ databases">
        <authorList>
            <person name="Chow C.-E.T."/>
            <person name="Winget D.M."/>
            <person name="White R.A.III."/>
            <person name="Hallam S.J."/>
            <person name="Suttle C.A."/>
        </authorList>
    </citation>
    <scope>NUCLEOTIDE SEQUENCE</scope>
    <source>
        <strain evidence="1">Oxic1_6</strain>
    </source>
</reference>
<name>A0A0F7L7Z2_9VIRU</name>
<reference evidence="1" key="1">
    <citation type="journal article" date="2015" name="Front. Microbiol.">
        <title>Combining genomic sequencing methods to explore viral diversity and reveal potential virus-host interactions.</title>
        <authorList>
            <person name="Chow C.E."/>
            <person name="Winget D.M."/>
            <person name="White R.A.III."/>
            <person name="Hallam S.J."/>
            <person name="Suttle C.A."/>
        </authorList>
    </citation>
    <scope>NUCLEOTIDE SEQUENCE</scope>
    <source>
        <strain evidence="1">Oxic1_6</strain>
    </source>
</reference>